<name>A0ABR9AMH0_9BACT</name>
<accession>A0ABR9AMH0</accession>
<sequence>MNVIENIEKENIPNLKFNRKEVLERQEDIDTRMSHLYRGLLLGNLLHEKVKIVFESADQKIYQVNTTIWSIAPDFITLKGSVAIPVNSILEVD</sequence>
<keyword evidence="2" id="KW-1185">Reference proteome</keyword>
<protein>
    <recommendedName>
        <fullName evidence="3">Gem-associated protein 7</fullName>
    </recommendedName>
</protein>
<reference evidence="1 2" key="1">
    <citation type="submission" date="2020-09" db="EMBL/GenBank/DDBJ databases">
        <title>Echinicola sp. CAU 1574 isolated from sand of Sido Beach.</title>
        <authorList>
            <person name="Kim W."/>
        </authorList>
    </citation>
    <scope>NUCLEOTIDE SEQUENCE [LARGE SCALE GENOMIC DNA]</scope>
    <source>
        <strain evidence="1 2">CAU 1574</strain>
    </source>
</reference>
<organism evidence="1 2">
    <name type="scientific">Echinicola arenosa</name>
    <dbReference type="NCBI Taxonomy" id="2774144"/>
    <lineage>
        <taxon>Bacteria</taxon>
        <taxon>Pseudomonadati</taxon>
        <taxon>Bacteroidota</taxon>
        <taxon>Cytophagia</taxon>
        <taxon>Cytophagales</taxon>
        <taxon>Cyclobacteriaceae</taxon>
        <taxon>Echinicola</taxon>
    </lineage>
</organism>
<dbReference type="Proteomes" id="UP000647133">
    <property type="component" value="Unassembled WGS sequence"/>
</dbReference>
<evidence type="ECO:0000313" key="2">
    <source>
        <dbReference type="Proteomes" id="UP000647133"/>
    </source>
</evidence>
<evidence type="ECO:0000313" key="1">
    <source>
        <dbReference type="EMBL" id="MBD8489998.1"/>
    </source>
</evidence>
<dbReference type="RefSeq" id="WP_192010884.1">
    <property type="nucleotide sequence ID" value="NZ_JACYTQ010000005.1"/>
</dbReference>
<dbReference type="EMBL" id="JACYTQ010000005">
    <property type="protein sequence ID" value="MBD8489998.1"/>
    <property type="molecule type" value="Genomic_DNA"/>
</dbReference>
<gene>
    <name evidence="1" type="ORF">IFO69_14670</name>
</gene>
<evidence type="ECO:0008006" key="3">
    <source>
        <dbReference type="Google" id="ProtNLM"/>
    </source>
</evidence>
<comment type="caution">
    <text evidence="1">The sequence shown here is derived from an EMBL/GenBank/DDBJ whole genome shotgun (WGS) entry which is preliminary data.</text>
</comment>
<proteinExistence type="predicted"/>